<dbReference type="GO" id="GO:0005739">
    <property type="term" value="C:mitochondrion"/>
    <property type="evidence" value="ECO:0007669"/>
    <property type="project" value="TreeGrafter"/>
</dbReference>
<evidence type="ECO:0000256" key="1">
    <source>
        <dbReference type="ARBA" id="ARBA00022448"/>
    </source>
</evidence>
<evidence type="ECO:0000313" key="4">
    <source>
        <dbReference type="Proteomes" id="UP001331761"/>
    </source>
</evidence>
<dbReference type="PANTHER" id="PTHR21294">
    <property type="entry name" value="ELECTRON TRANSFER FLAVOPROTEIN BETA-SUBUNIT"/>
    <property type="match status" value="1"/>
</dbReference>
<dbReference type="InterPro" id="IPR014729">
    <property type="entry name" value="Rossmann-like_a/b/a_fold"/>
</dbReference>
<accession>A0AAN8IM93</accession>
<evidence type="ECO:0000256" key="2">
    <source>
        <dbReference type="ARBA" id="ARBA00022982"/>
    </source>
</evidence>
<evidence type="ECO:0000313" key="3">
    <source>
        <dbReference type="EMBL" id="KAK5974537.1"/>
    </source>
</evidence>
<protein>
    <submittedName>
        <fullName evidence="3">Electron transfer flavoprotein subunit beta</fullName>
    </submittedName>
</protein>
<reference evidence="3 4" key="1">
    <citation type="submission" date="2019-10" db="EMBL/GenBank/DDBJ databases">
        <title>Assembly and Annotation for the nematode Trichostrongylus colubriformis.</title>
        <authorList>
            <person name="Martin J."/>
        </authorList>
    </citation>
    <scope>NUCLEOTIDE SEQUENCE [LARGE SCALE GENOMIC DNA]</scope>
    <source>
        <strain evidence="3">G859</strain>
        <tissue evidence="3">Whole worm</tissue>
    </source>
</reference>
<dbReference type="GO" id="GO:0033539">
    <property type="term" value="P:fatty acid beta-oxidation using acyl-CoA dehydrogenase"/>
    <property type="evidence" value="ECO:0007669"/>
    <property type="project" value="TreeGrafter"/>
</dbReference>
<dbReference type="EMBL" id="WIXE01014116">
    <property type="protein sequence ID" value="KAK5974537.1"/>
    <property type="molecule type" value="Genomic_DNA"/>
</dbReference>
<comment type="caution">
    <text evidence="3">The sequence shown here is derived from an EMBL/GenBank/DDBJ whole genome shotgun (WGS) entry which is preliminary data.</text>
</comment>
<name>A0AAN8IM93_TRICO</name>
<organism evidence="3 4">
    <name type="scientific">Trichostrongylus colubriformis</name>
    <name type="common">Black scour worm</name>
    <dbReference type="NCBI Taxonomy" id="6319"/>
    <lineage>
        <taxon>Eukaryota</taxon>
        <taxon>Metazoa</taxon>
        <taxon>Ecdysozoa</taxon>
        <taxon>Nematoda</taxon>
        <taxon>Chromadorea</taxon>
        <taxon>Rhabditida</taxon>
        <taxon>Rhabditina</taxon>
        <taxon>Rhabditomorpha</taxon>
        <taxon>Strongyloidea</taxon>
        <taxon>Trichostrongylidae</taxon>
        <taxon>Trichostrongylus</taxon>
    </lineage>
</organism>
<keyword evidence="1" id="KW-0813">Transport</keyword>
<dbReference type="Gene3D" id="3.40.50.620">
    <property type="entry name" value="HUPs"/>
    <property type="match status" value="1"/>
</dbReference>
<dbReference type="Proteomes" id="UP001331761">
    <property type="component" value="Unassembled WGS sequence"/>
</dbReference>
<dbReference type="AlphaFoldDB" id="A0AAN8IM93"/>
<dbReference type="PANTHER" id="PTHR21294:SF8">
    <property type="entry name" value="ELECTRON TRANSFER FLAVOPROTEIN SUBUNIT BETA"/>
    <property type="match status" value="1"/>
</dbReference>
<gene>
    <name evidence="3" type="ORF">GCK32_008028</name>
</gene>
<dbReference type="SUPFAM" id="SSF52402">
    <property type="entry name" value="Adenine nucleotide alpha hydrolases-like"/>
    <property type="match status" value="1"/>
</dbReference>
<dbReference type="InterPro" id="IPR012255">
    <property type="entry name" value="ETF_b"/>
</dbReference>
<sequence>MMKAKKKPVEKLTAKDLGVYLTLQTKTLEITEPPIRQAGEFVEDVHTLISKLKEKGLIRGSPR</sequence>
<dbReference type="GO" id="GO:0009063">
    <property type="term" value="P:amino acid catabolic process"/>
    <property type="evidence" value="ECO:0007669"/>
    <property type="project" value="TreeGrafter"/>
</dbReference>
<proteinExistence type="predicted"/>
<dbReference type="GO" id="GO:0009055">
    <property type="term" value="F:electron transfer activity"/>
    <property type="evidence" value="ECO:0007669"/>
    <property type="project" value="InterPro"/>
</dbReference>
<keyword evidence="4" id="KW-1185">Reference proteome</keyword>
<keyword evidence="2" id="KW-0249">Electron transport</keyword>